<feature type="transmembrane region" description="Helical" evidence="5">
    <location>
        <begin position="171"/>
        <end position="193"/>
    </location>
</feature>
<feature type="transmembrane region" description="Helical" evidence="5">
    <location>
        <begin position="370"/>
        <end position="392"/>
    </location>
</feature>
<dbReference type="InterPro" id="IPR036259">
    <property type="entry name" value="MFS_trans_sf"/>
</dbReference>
<dbReference type="GO" id="GO:0005886">
    <property type="term" value="C:plasma membrane"/>
    <property type="evidence" value="ECO:0007669"/>
    <property type="project" value="TreeGrafter"/>
</dbReference>
<reference evidence="6 7" key="1">
    <citation type="journal article" date="2010" name="Stand. Genomic Sci.">
        <title>Complete genome sequence of Spirosoma linguale type strain (1).</title>
        <authorList>
            <person name="Lail K."/>
            <person name="Sikorski J."/>
            <person name="Saunders E."/>
            <person name="Lapidus A."/>
            <person name="Glavina Del Rio T."/>
            <person name="Copeland A."/>
            <person name="Tice H."/>
            <person name="Cheng J.-F."/>
            <person name="Lucas S."/>
            <person name="Nolan M."/>
            <person name="Bruce D."/>
            <person name="Goodwin L."/>
            <person name="Pitluck S."/>
            <person name="Ivanova N."/>
            <person name="Mavromatis K."/>
            <person name="Ovchinnikova G."/>
            <person name="Pati A."/>
            <person name="Chen A."/>
            <person name="Palaniappan K."/>
            <person name="Land M."/>
            <person name="Hauser L."/>
            <person name="Chang Y.-J."/>
            <person name="Jeffries C.D."/>
            <person name="Chain P."/>
            <person name="Brettin T."/>
            <person name="Detter J.C."/>
            <person name="Schuetze A."/>
            <person name="Rohde M."/>
            <person name="Tindall B.J."/>
            <person name="Goeker M."/>
            <person name="Bristow J."/>
            <person name="Eisen J.A."/>
            <person name="Markowitz V."/>
            <person name="Hugenholtz P."/>
            <person name="Kyrpides N.C."/>
            <person name="Klenk H.-P."/>
            <person name="Chen F."/>
        </authorList>
    </citation>
    <scope>NUCLEOTIDE SEQUENCE [LARGE SCALE GENOMIC DNA]</scope>
    <source>
        <strain evidence="7">ATCC 33905 / DSM 74 / LMG 10896 / Claus 1</strain>
    </source>
</reference>
<feature type="transmembrane region" description="Helical" evidence="5">
    <location>
        <begin position="14"/>
        <end position="34"/>
    </location>
</feature>
<feature type="transmembrane region" description="Helical" evidence="5">
    <location>
        <begin position="275"/>
        <end position="293"/>
    </location>
</feature>
<gene>
    <name evidence="6" type="ordered locus">Slin_5288</name>
</gene>
<dbReference type="KEGG" id="sli:Slin_5288"/>
<evidence type="ECO:0000256" key="4">
    <source>
        <dbReference type="ARBA" id="ARBA00023136"/>
    </source>
</evidence>
<sequence length="529" mass="59834">MANQLPYYEWVPSWLRDVGVIALLILQSFVFGLSTDMLPELTGELGTLAENVKFIIQANAIGFLCTLPLYYRFRSFFKKKDLLLGALLLQLFLARAAGQMAFVPGLCLLNFCIGITKCMVTLDMIGLLMARFNPTNNRAFFYGLYYTIAKPVALLADLSLAWLIHQYNWHYAVWLSVPAILASIGITALLFHGERLLPKVPLSEVDWMGAVLLTLTCVLFTFIADFGKYYDWFSSAIIDWSVVFFLLVATLFVLWELRQERPYWNLRIFGQYKQIRLGVLLMLVLCLFIYSSSLARQFALGLVKGDSWFLGRLTVSTLLAYLISFPLCSWLLARQVSYRLLLLTGFGCYMLSYGYIVLTISPGIDPANLYLFYFLQGIAYGLILTTLSTFASTDIMVADNPHRAFASVAARSVIGLVTVGSVWDNALFQRSAINRNNLISRLTDENDSFQQEVQLLIRRFTQAGFDPQHARAAADQLMYQKVDAQAMLLADKDLFASLLLLTVAIVLCIPFMRSLEMHNVRPTNQYPLV</sequence>
<evidence type="ECO:0000256" key="5">
    <source>
        <dbReference type="SAM" id="Phobius"/>
    </source>
</evidence>
<organism evidence="6 7">
    <name type="scientific">Spirosoma linguale (strain ATCC 33905 / DSM 74 / LMG 10896 / Claus 1)</name>
    <dbReference type="NCBI Taxonomy" id="504472"/>
    <lineage>
        <taxon>Bacteria</taxon>
        <taxon>Pseudomonadati</taxon>
        <taxon>Bacteroidota</taxon>
        <taxon>Cytophagia</taxon>
        <taxon>Cytophagales</taxon>
        <taxon>Cytophagaceae</taxon>
        <taxon>Spirosoma</taxon>
    </lineage>
</organism>
<evidence type="ECO:0000313" key="6">
    <source>
        <dbReference type="EMBL" id="ADB41257.1"/>
    </source>
</evidence>
<dbReference type="STRING" id="504472.Slin_5288"/>
<dbReference type="Proteomes" id="UP000002028">
    <property type="component" value="Chromosome"/>
</dbReference>
<dbReference type="RefSeq" id="WP_012929757.1">
    <property type="nucleotide sequence ID" value="NC_013730.1"/>
</dbReference>
<feature type="transmembrane region" description="Helical" evidence="5">
    <location>
        <begin position="232"/>
        <end position="255"/>
    </location>
</feature>
<dbReference type="HOGENOM" id="CLU_037929_1_0_10"/>
<dbReference type="PANTHER" id="PTHR23501">
    <property type="entry name" value="MAJOR FACILITATOR SUPERFAMILY"/>
    <property type="match status" value="1"/>
</dbReference>
<keyword evidence="4 5" id="KW-0472">Membrane</keyword>
<evidence type="ECO:0000256" key="3">
    <source>
        <dbReference type="ARBA" id="ARBA00022989"/>
    </source>
</evidence>
<keyword evidence="3 5" id="KW-1133">Transmembrane helix</keyword>
<dbReference type="EMBL" id="CP001769">
    <property type="protein sequence ID" value="ADB41257.1"/>
    <property type="molecule type" value="Genomic_DNA"/>
</dbReference>
<evidence type="ECO:0000256" key="1">
    <source>
        <dbReference type="ARBA" id="ARBA00004141"/>
    </source>
</evidence>
<feature type="transmembrane region" description="Helical" evidence="5">
    <location>
        <begin position="404"/>
        <end position="423"/>
    </location>
</feature>
<dbReference type="SUPFAM" id="SSF103473">
    <property type="entry name" value="MFS general substrate transporter"/>
    <property type="match status" value="1"/>
</dbReference>
<protein>
    <recommendedName>
        <fullName evidence="8">Major facilitator superfamily MFS_1</fullName>
    </recommendedName>
</protein>
<dbReference type="PANTHER" id="PTHR23501:SF5">
    <property type="entry name" value="TRANSPORT PROTEIN"/>
    <property type="match status" value="1"/>
</dbReference>
<evidence type="ECO:0000313" key="7">
    <source>
        <dbReference type="Proteomes" id="UP000002028"/>
    </source>
</evidence>
<feature type="transmembrane region" description="Helical" evidence="5">
    <location>
        <begin position="108"/>
        <end position="130"/>
    </location>
</feature>
<dbReference type="AlphaFoldDB" id="D2QE41"/>
<name>D2QE41_SPILD</name>
<feature type="transmembrane region" description="Helical" evidence="5">
    <location>
        <begin position="340"/>
        <end position="358"/>
    </location>
</feature>
<proteinExistence type="predicted"/>
<feature type="transmembrane region" description="Helical" evidence="5">
    <location>
        <begin position="205"/>
        <end position="226"/>
    </location>
</feature>
<keyword evidence="7" id="KW-1185">Reference proteome</keyword>
<evidence type="ECO:0000256" key="2">
    <source>
        <dbReference type="ARBA" id="ARBA00022692"/>
    </source>
</evidence>
<keyword evidence="2 5" id="KW-0812">Transmembrane</keyword>
<feature type="transmembrane region" description="Helical" evidence="5">
    <location>
        <begin position="313"/>
        <end position="333"/>
    </location>
</feature>
<evidence type="ECO:0008006" key="8">
    <source>
        <dbReference type="Google" id="ProtNLM"/>
    </source>
</evidence>
<comment type="subcellular location">
    <subcellularLocation>
        <location evidence="1">Membrane</location>
        <topology evidence="1">Multi-pass membrane protein</topology>
    </subcellularLocation>
</comment>
<feature type="transmembrane region" description="Helical" evidence="5">
    <location>
        <begin position="54"/>
        <end position="71"/>
    </location>
</feature>
<dbReference type="eggNOG" id="COG2814">
    <property type="taxonomic scope" value="Bacteria"/>
</dbReference>
<accession>D2QE41</accession>
<feature type="transmembrane region" description="Helical" evidence="5">
    <location>
        <begin position="494"/>
        <end position="512"/>
    </location>
</feature>
<dbReference type="GO" id="GO:0022857">
    <property type="term" value="F:transmembrane transporter activity"/>
    <property type="evidence" value="ECO:0007669"/>
    <property type="project" value="TreeGrafter"/>
</dbReference>
<feature type="transmembrane region" description="Helical" evidence="5">
    <location>
        <begin position="142"/>
        <end position="165"/>
    </location>
</feature>
<feature type="transmembrane region" description="Helical" evidence="5">
    <location>
        <begin position="83"/>
        <end position="102"/>
    </location>
</feature>